<evidence type="ECO:0008006" key="7">
    <source>
        <dbReference type="Google" id="ProtNLM"/>
    </source>
</evidence>
<evidence type="ECO:0000259" key="3">
    <source>
        <dbReference type="Pfam" id="PF24809"/>
    </source>
</evidence>
<sequence>MTSTQSSSGSTLDSDPLTLFADIHKEFKDALPKDIQKEFAGFSDPAAMLQRFNQLVKDNGSRSVKTQRAMKVTAKLADTLGPYFEVVNIYVQSHPEYAALVWGTLRFILLVAKNYTSFLTKIEIMLSRITMTLPNFQLFLIKLRGDKGISPTEVMPRLTQVLAWIYNDILDFCHRICTLLYPQQKGVKSRLKLFSNMAFKPFDAHFAETIEKFEKHSNLFRDLMNTTSVVAALNFYQNWTDHMSQVHASLGQVKAQQGSQGKDDSKTLLNTAILELQRRVGAPVWATQFEYARSHRVEESGEWLLAHPLVAEHVGNDSVTSSNQANVLFFYGKPGYGKTTLATVMIDRLRETASLRRKDDTNSLAFFFFDRQSRSNFSHHAFRALLAQLIFCRRFDQIVLDIAAIARPDHDTGQQLASDDEIFAILHLFLLQFSTCYLVCDGVDECKDRDVFLTRISRLATDHEECQFFLFSRPIIKVPKQLRNRCNILEMDPEQNHDDLTNFIYPQVEDLVDSGELVLSDNTSADDIASSICSRSNGMFLWAALFLGYLKLPSLSMSQRRDALQDDHKFDGLFSLYDGILEFIEKEYPRLSRRNIRRAISWVLGAFRPLKVHELQAAIAQMDGKAFDEDDTIPNFETSIGPMTGALIEIKGDKTVRLIHITVIEYLVSTSESTPPSFYDETVLDFKPAVIHQYLSTACLAYLIHTVPSGPYADRYVEDSDFASNLREYPLFGYATQFWTSHFREVTEQFSRPSYSSDLNVLEELGQRIVSFLSDKTQFTSWTEALWHLNCPKEAWAIESVDWECWQHVSAKSVVRSAALLLRLAFEEHTKLVESWSNVLKTHPEELWQPSISAFSKSKLRKTSTAAQTSKVPSNAAHDTDTAVLQTKCSSSGHAIGILHAQYRSDVPSYIYESDAPPDYSPLIVTYEVRSLNDDQLLFETAIDIPRDDVIMTDRKNTPPLFHQRNDKFSIETSISTTLMEVVIGSTLLKLAVSIEESGPKFQCTKHILRFLRDNSGFKRLQSSQSPWKLFLSPGAEYLLLLRGGGVTTPSHREQHGYTVDIFQDPRCRRSPMKPKFVWVTWKTITPISKVNTPSSSALDSWETGTENIAEHYYSYHRDGEDKKGKSREFDEPKEIPDWTIDSRLDRATLLAVFHASESRNPSFVGPTSTHTKDMICPADGPILHFHPTLPQIVYSDGSGTYLWNFCSLLHSTIREVHQEHVLIHPSALRNIRIADSGNLLYGFEGIRGRGKVVILNLGSYQGVFGKQSAMPAQSQILESTESFVQHLQHFSQADLIKEASSQAQPGDTAMLVLTASGTPALSILRQSENDGSLIQETFDTDGNTSTRNILHLPSPISHNTDVTLLNPAELGSQHKTDCVNVLLGVRPKSSYSFKEASTTGPLEESLPVIFQRDKSSIRTVQEQFQHSIEDVSAHQAKDFATKQLSPKE</sequence>
<dbReference type="Proteomes" id="UP000292402">
    <property type="component" value="Unassembled WGS sequence"/>
</dbReference>
<dbReference type="EMBL" id="PDXA01000010">
    <property type="protein sequence ID" value="RYN54450.1"/>
    <property type="molecule type" value="Genomic_DNA"/>
</dbReference>
<reference evidence="6" key="1">
    <citation type="journal article" date="2019" name="bioRxiv">
        <title>Genomics, evolutionary history and diagnostics of the Alternaria alternata species group including apple and Asian pear pathotypes.</title>
        <authorList>
            <person name="Armitage A.D."/>
            <person name="Cockerton H.M."/>
            <person name="Sreenivasaprasad S."/>
            <person name="Woodhall J.W."/>
            <person name="Lane C.R."/>
            <person name="Harrison R.J."/>
            <person name="Clarkson J.P."/>
        </authorList>
    </citation>
    <scope>NUCLEOTIDE SEQUENCE [LARGE SCALE GENOMIC DNA]</scope>
    <source>
        <strain evidence="6">FERA 1082</strain>
    </source>
</reference>
<dbReference type="Pfam" id="PF24809">
    <property type="entry name" value="DUF7708"/>
    <property type="match status" value="1"/>
</dbReference>
<name>A0A4Q4MM81_9PLEO</name>
<feature type="domain" description="DUF7708" evidence="3">
    <location>
        <begin position="73"/>
        <end position="228"/>
    </location>
</feature>
<evidence type="ECO:0000259" key="4">
    <source>
        <dbReference type="Pfam" id="PF24883"/>
    </source>
</evidence>
<dbReference type="PANTHER" id="PTHR10039:SF15">
    <property type="entry name" value="NACHT DOMAIN-CONTAINING PROTEIN"/>
    <property type="match status" value="1"/>
</dbReference>
<dbReference type="PANTHER" id="PTHR10039">
    <property type="entry name" value="AMELOGENIN"/>
    <property type="match status" value="1"/>
</dbReference>
<dbReference type="Pfam" id="PF24883">
    <property type="entry name" value="NPHP3_N"/>
    <property type="match status" value="1"/>
</dbReference>
<dbReference type="Gene3D" id="3.40.50.300">
    <property type="entry name" value="P-loop containing nucleotide triphosphate hydrolases"/>
    <property type="match status" value="1"/>
</dbReference>
<keyword evidence="1" id="KW-0677">Repeat</keyword>
<feature type="domain" description="GPI inositol-deacylase winged helix" evidence="2">
    <location>
        <begin position="593"/>
        <end position="671"/>
    </location>
</feature>
<dbReference type="SUPFAM" id="SSF52540">
    <property type="entry name" value="P-loop containing nucleoside triphosphate hydrolases"/>
    <property type="match status" value="1"/>
</dbReference>
<dbReference type="Pfam" id="PF22939">
    <property type="entry name" value="WHD_GPIID"/>
    <property type="match status" value="1"/>
</dbReference>
<dbReference type="InterPro" id="IPR056125">
    <property type="entry name" value="DUF7708"/>
</dbReference>
<evidence type="ECO:0000259" key="2">
    <source>
        <dbReference type="Pfam" id="PF22939"/>
    </source>
</evidence>
<organism evidence="5 6">
    <name type="scientific">Alternaria tenuissima</name>
    <dbReference type="NCBI Taxonomy" id="119927"/>
    <lineage>
        <taxon>Eukaryota</taxon>
        <taxon>Fungi</taxon>
        <taxon>Dikarya</taxon>
        <taxon>Ascomycota</taxon>
        <taxon>Pezizomycotina</taxon>
        <taxon>Dothideomycetes</taxon>
        <taxon>Pleosporomycetidae</taxon>
        <taxon>Pleosporales</taxon>
        <taxon>Pleosporineae</taxon>
        <taxon>Pleosporaceae</taxon>
        <taxon>Alternaria</taxon>
        <taxon>Alternaria sect. Alternaria</taxon>
        <taxon>Alternaria alternata complex</taxon>
    </lineage>
</organism>
<dbReference type="InterPro" id="IPR054471">
    <property type="entry name" value="GPIID_WHD"/>
</dbReference>
<dbReference type="InterPro" id="IPR056884">
    <property type="entry name" value="NPHP3-like_N"/>
</dbReference>
<comment type="caution">
    <text evidence="5">The sequence shown here is derived from an EMBL/GenBank/DDBJ whole genome shotgun (WGS) entry which is preliminary data.</text>
</comment>
<proteinExistence type="predicted"/>
<evidence type="ECO:0000256" key="1">
    <source>
        <dbReference type="ARBA" id="ARBA00022737"/>
    </source>
</evidence>
<evidence type="ECO:0000313" key="5">
    <source>
        <dbReference type="EMBL" id="RYN54450.1"/>
    </source>
</evidence>
<evidence type="ECO:0000313" key="6">
    <source>
        <dbReference type="Proteomes" id="UP000292402"/>
    </source>
</evidence>
<accession>A0A4Q4MM81</accession>
<protein>
    <recommendedName>
        <fullName evidence="7">NACHT domain-containing protein</fullName>
    </recommendedName>
</protein>
<feature type="domain" description="Nephrocystin 3-like N-terminal" evidence="4">
    <location>
        <begin position="300"/>
        <end position="473"/>
    </location>
</feature>
<dbReference type="InterPro" id="IPR027417">
    <property type="entry name" value="P-loop_NTPase"/>
</dbReference>
<gene>
    <name evidence="5" type="ORF">AA0114_g3866</name>
</gene>